<evidence type="ECO:0000256" key="1">
    <source>
        <dbReference type="SAM" id="MobiDB-lite"/>
    </source>
</evidence>
<dbReference type="EMBL" id="MN740584">
    <property type="protein sequence ID" value="QHU35241.1"/>
    <property type="molecule type" value="Genomic_DNA"/>
</dbReference>
<sequence>MTIDHREVKSKLRINLKINEDNSCDVTIKDVSINYKNQLLNLIKANPVDLYLEDLEDIIFQAKIRTQIKNTNLIKPVDSLEDKVVSTIKKKETFKPKFLNQIDNSNNIVCKSKNIPGISLLYPKLSETSEFLSPIKTRKLKPIYDCEKEQKLDIVNYINEDCENNEAQAYSKYLSDLESIFSVKDNNITNDDLDSFDFIKKQNNDSISISKNENFNVINASSDEFACFSDYDLEDNNNNKILPVNSSEDEIDYPDEEDYQFDSFEEDSFGEIDYPEDDYQLDSFEEESINDSDYFEEKYWKNKDYNKNTKSSEVFETGVFPKDIIFSKNDVVSEDDLVSEDDNINNIIEKDIKIESISYDEDEDEDENEDENGNEDEEKENINYEHPNRIVKEVKDTTDLEEFNIIEVSKIPEKLNISIKKNSKEIEIKNKNKLDTINEENIVSSNESEDLENTAVKTRDNNEYSIKPINENMKIWDEDEDKDKDDSAIESYVNKIKNDVQEEEEKNNCVIC</sequence>
<protein>
    <submittedName>
        <fullName evidence="2">Uncharacterized protein</fullName>
    </submittedName>
</protein>
<proteinExistence type="predicted"/>
<accession>A0A6C0LZR4</accession>
<reference evidence="2" key="1">
    <citation type="journal article" date="2020" name="Nature">
        <title>Giant virus diversity and host interactions through global metagenomics.</title>
        <authorList>
            <person name="Schulz F."/>
            <person name="Roux S."/>
            <person name="Paez-Espino D."/>
            <person name="Jungbluth S."/>
            <person name="Walsh D.A."/>
            <person name="Denef V.J."/>
            <person name="McMahon K.D."/>
            <person name="Konstantinidis K.T."/>
            <person name="Eloe-Fadrosh E.A."/>
            <person name="Kyrpides N.C."/>
            <person name="Woyke T."/>
        </authorList>
    </citation>
    <scope>NUCLEOTIDE SEQUENCE</scope>
    <source>
        <strain evidence="2">GVMAG-S-1017745-26</strain>
    </source>
</reference>
<feature type="region of interest" description="Disordered" evidence="1">
    <location>
        <begin position="355"/>
        <end position="386"/>
    </location>
</feature>
<name>A0A6C0LZR4_9ZZZZ</name>
<feature type="compositionally biased region" description="Acidic residues" evidence="1">
    <location>
        <begin position="358"/>
        <end position="379"/>
    </location>
</feature>
<organism evidence="2">
    <name type="scientific">viral metagenome</name>
    <dbReference type="NCBI Taxonomy" id="1070528"/>
    <lineage>
        <taxon>unclassified sequences</taxon>
        <taxon>metagenomes</taxon>
        <taxon>organismal metagenomes</taxon>
    </lineage>
</organism>
<evidence type="ECO:0000313" key="2">
    <source>
        <dbReference type="EMBL" id="QHU35241.1"/>
    </source>
</evidence>
<dbReference type="AlphaFoldDB" id="A0A6C0LZR4"/>